<evidence type="ECO:0000256" key="1">
    <source>
        <dbReference type="SAM" id="MobiDB-lite"/>
    </source>
</evidence>
<sequence length="91" mass="10204">MNPDFRVPETVKVDNGLHEGEEEEIGDATEENRRIEEQRDASGQREEGRAGNSNVPTKKTGAELHDQPMVTVVVLNQFVAQCRNEESELDP</sequence>
<evidence type="ECO:0000313" key="2">
    <source>
        <dbReference type="EMBL" id="KAJ1152193.1"/>
    </source>
</evidence>
<protein>
    <submittedName>
        <fullName evidence="2">Uncharacterized protein</fullName>
    </submittedName>
</protein>
<gene>
    <name evidence="2" type="ORF">NDU88_004970</name>
</gene>
<comment type="caution">
    <text evidence="2">The sequence shown here is derived from an EMBL/GenBank/DDBJ whole genome shotgun (WGS) entry which is preliminary data.</text>
</comment>
<proteinExistence type="predicted"/>
<keyword evidence="3" id="KW-1185">Reference proteome</keyword>
<feature type="region of interest" description="Disordered" evidence="1">
    <location>
        <begin position="1"/>
        <end position="66"/>
    </location>
</feature>
<feature type="compositionally biased region" description="Basic and acidic residues" evidence="1">
    <location>
        <begin position="30"/>
        <end position="49"/>
    </location>
</feature>
<reference evidence="2" key="1">
    <citation type="journal article" date="2022" name="bioRxiv">
        <title>Sequencing and chromosome-scale assembly of the giantPleurodeles waltlgenome.</title>
        <authorList>
            <person name="Brown T."/>
            <person name="Elewa A."/>
            <person name="Iarovenko S."/>
            <person name="Subramanian E."/>
            <person name="Araus A.J."/>
            <person name="Petzold A."/>
            <person name="Susuki M."/>
            <person name="Suzuki K.-i.T."/>
            <person name="Hayashi T."/>
            <person name="Toyoda A."/>
            <person name="Oliveira C."/>
            <person name="Osipova E."/>
            <person name="Leigh N.D."/>
            <person name="Simon A."/>
            <person name="Yun M.H."/>
        </authorList>
    </citation>
    <scope>NUCLEOTIDE SEQUENCE</scope>
    <source>
        <strain evidence="2">20211129_DDA</strain>
        <tissue evidence="2">Liver</tissue>
    </source>
</reference>
<dbReference type="AlphaFoldDB" id="A0AAV7RMR7"/>
<accession>A0AAV7RMR7</accession>
<dbReference type="EMBL" id="JANPWB010000009">
    <property type="protein sequence ID" value="KAJ1152193.1"/>
    <property type="molecule type" value="Genomic_DNA"/>
</dbReference>
<evidence type="ECO:0000313" key="3">
    <source>
        <dbReference type="Proteomes" id="UP001066276"/>
    </source>
</evidence>
<dbReference type="Proteomes" id="UP001066276">
    <property type="component" value="Chromosome 5"/>
</dbReference>
<organism evidence="2 3">
    <name type="scientific">Pleurodeles waltl</name>
    <name type="common">Iberian ribbed newt</name>
    <dbReference type="NCBI Taxonomy" id="8319"/>
    <lineage>
        <taxon>Eukaryota</taxon>
        <taxon>Metazoa</taxon>
        <taxon>Chordata</taxon>
        <taxon>Craniata</taxon>
        <taxon>Vertebrata</taxon>
        <taxon>Euteleostomi</taxon>
        <taxon>Amphibia</taxon>
        <taxon>Batrachia</taxon>
        <taxon>Caudata</taxon>
        <taxon>Salamandroidea</taxon>
        <taxon>Salamandridae</taxon>
        <taxon>Pleurodelinae</taxon>
        <taxon>Pleurodeles</taxon>
    </lineage>
</organism>
<name>A0AAV7RMR7_PLEWA</name>
<feature type="compositionally biased region" description="Acidic residues" evidence="1">
    <location>
        <begin position="20"/>
        <end position="29"/>
    </location>
</feature>
<feature type="compositionally biased region" description="Basic and acidic residues" evidence="1">
    <location>
        <begin position="1"/>
        <end position="19"/>
    </location>
</feature>